<dbReference type="RefSeq" id="XP_060292762.1">
    <property type="nucleotide sequence ID" value="XM_060440285.1"/>
</dbReference>
<dbReference type="EMBL" id="JAUIRO010000006">
    <property type="protein sequence ID" value="KAK0709458.1"/>
    <property type="molecule type" value="Genomic_DNA"/>
</dbReference>
<organism evidence="1 2">
    <name type="scientific">Lasiosphaeria miniovina</name>
    <dbReference type="NCBI Taxonomy" id="1954250"/>
    <lineage>
        <taxon>Eukaryota</taxon>
        <taxon>Fungi</taxon>
        <taxon>Dikarya</taxon>
        <taxon>Ascomycota</taxon>
        <taxon>Pezizomycotina</taxon>
        <taxon>Sordariomycetes</taxon>
        <taxon>Sordariomycetidae</taxon>
        <taxon>Sordariales</taxon>
        <taxon>Lasiosphaeriaceae</taxon>
        <taxon>Lasiosphaeria</taxon>
    </lineage>
</organism>
<sequence>MTKPLSKDSRPAEALSLANFTKSQANGNWFAQKAVCETVAIDDPWRWDHAGTRISDLLKWLAKAGERRALHGPDQQILGRSTIRMHAAEDSSCDQSREWRRLVPKCRVLEEFTVAYSASNLWPRPRHHGVICNGDERAKPGVDAVRREMDKGSAPDGWDGMDDLQLFLCNAGHCKAIHQPGLARTGRTRGIWYCLL</sequence>
<name>A0AA40DRM8_9PEZI</name>
<reference evidence="1" key="1">
    <citation type="submission" date="2023-06" db="EMBL/GenBank/DDBJ databases">
        <title>Genome-scale phylogeny and comparative genomics of the fungal order Sordariales.</title>
        <authorList>
            <consortium name="Lawrence Berkeley National Laboratory"/>
            <person name="Hensen N."/>
            <person name="Bonometti L."/>
            <person name="Westerberg I."/>
            <person name="Brannstrom I.O."/>
            <person name="Guillou S."/>
            <person name="Cros-Aarteil S."/>
            <person name="Calhoun S."/>
            <person name="Haridas S."/>
            <person name="Kuo A."/>
            <person name="Mondo S."/>
            <person name="Pangilinan J."/>
            <person name="Riley R."/>
            <person name="LaButti K."/>
            <person name="Andreopoulos B."/>
            <person name="Lipzen A."/>
            <person name="Chen C."/>
            <person name="Yanf M."/>
            <person name="Daum C."/>
            <person name="Ng V."/>
            <person name="Clum A."/>
            <person name="Steindorff A."/>
            <person name="Ohm R."/>
            <person name="Martin F."/>
            <person name="Silar P."/>
            <person name="Natvig D."/>
            <person name="Lalanne C."/>
            <person name="Gautier V."/>
            <person name="Ament-velasquez S.L."/>
            <person name="Kruys A."/>
            <person name="Hutchinson M.I."/>
            <person name="Powell A.J."/>
            <person name="Barry K."/>
            <person name="Miller A.N."/>
            <person name="Grigoriev I.V."/>
            <person name="Debuchy R."/>
            <person name="Gladieux P."/>
            <person name="Thoren M.H."/>
            <person name="Johannesson H."/>
        </authorList>
    </citation>
    <scope>NUCLEOTIDE SEQUENCE</scope>
    <source>
        <strain evidence="1">SMH2392-1A</strain>
    </source>
</reference>
<evidence type="ECO:0000313" key="2">
    <source>
        <dbReference type="Proteomes" id="UP001172101"/>
    </source>
</evidence>
<dbReference type="AlphaFoldDB" id="A0AA40DRM8"/>
<keyword evidence="2" id="KW-1185">Reference proteome</keyword>
<comment type="caution">
    <text evidence="1">The sequence shown here is derived from an EMBL/GenBank/DDBJ whole genome shotgun (WGS) entry which is preliminary data.</text>
</comment>
<gene>
    <name evidence="1" type="ORF">B0T26DRAFT_678877</name>
</gene>
<dbReference type="Proteomes" id="UP001172101">
    <property type="component" value="Unassembled WGS sequence"/>
</dbReference>
<dbReference type="GeneID" id="85323555"/>
<proteinExistence type="predicted"/>
<accession>A0AA40DRM8</accession>
<evidence type="ECO:0000313" key="1">
    <source>
        <dbReference type="EMBL" id="KAK0709458.1"/>
    </source>
</evidence>
<protein>
    <submittedName>
        <fullName evidence="1">Uncharacterized protein</fullName>
    </submittedName>
</protein>